<dbReference type="InterPro" id="IPR029063">
    <property type="entry name" value="SAM-dependent_MTases_sf"/>
</dbReference>
<feature type="domain" description="Methyltransferase" evidence="1">
    <location>
        <begin position="79"/>
        <end position="166"/>
    </location>
</feature>
<dbReference type="SUPFAM" id="SSF53335">
    <property type="entry name" value="S-adenosyl-L-methionine-dependent methyltransferases"/>
    <property type="match status" value="1"/>
</dbReference>
<sequence length="298" mass="34153">MELFPVNNEQIWRESWLSAIEMAPMTRRLIRTEEELIKRWDKVAQLFANNKRPPGNGNAEKTIIRRLREQNILKPGARVLDIGAGFGGLTFRLAETAGHITAVEPSIAMAAILKERVHGNGIKNVHVDQRRWQDINVEAEGLVSQFDLVVASMNPGVQTPEDLEKMNQVSRGFCYLSRFSGMKGFWGFDGIWELFFNEEPGMDPWDIIFPFNFLYALGYRPELDFIIKENLDKVPVEDAVKRILASLWNYMDETPAVKKTVEQFVMDRSHAGFVKYQKGFCQGVMIWQVAGPMEILLE</sequence>
<protein>
    <submittedName>
        <fullName evidence="2">Methyltransferase, FkbM family</fullName>
    </submittedName>
</protein>
<dbReference type="InterPro" id="IPR050723">
    <property type="entry name" value="CFA/CMAS"/>
</dbReference>
<dbReference type="EMBL" id="FWXY01000018">
    <property type="protein sequence ID" value="SMC97358.1"/>
    <property type="molecule type" value="Genomic_DNA"/>
</dbReference>
<evidence type="ECO:0000313" key="2">
    <source>
        <dbReference type="EMBL" id="SMC97358.1"/>
    </source>
</evidence>
<dbReference type="RefSeq" id="WP_084070408.1">
    <property type="nucleotide sequence ID" value="NZ_FWXY01000018.1"/>
</dbReference>
<dbReference type="Proteomes" id="UP000192418">
    <property type="component" value="Unassembled WGS sequence"/>
</dbReference>
<evidence type="ECO:0000259" key="1">
    <source>
        <dbReference type="Pfam" id="PF13649"/>
    </source>
</evidence>
<gene>
    <name evidence="2" type="ORF">SAMN02746065_1188</name>
</gene>
<dbReference type="AlphaFoldDB" id="A0A1W2DK30"/>
<dbReference type="GO" id="GO:0032259">
    <property type="term" value="P:methylation"/>
    <property type="evidence" value="ECO:0007669"/>
    <property type="project" value="UniProtKB-KW"/>
</dbReference>
<keyword evidence="2" id="KW-0808">Transferase</keyword>
<dbReference type="PANTHER" id="PTHR43667:SF2">
    <property type="entry name" value="FATTY ACID C-METHYL TRANSFERASE"/>
    <property type="match status" value="1"/>
</dbReference>
<keyword evidence="3" id="KW-1185">Reference proteome</keyword>
<dbReference type="CDD" id="cd02440">
    <property type="entry name" value="AdoMet_MTases"/>
    <property type="match status" value="1"/>
</dbReference>
<keyword evidence="2" id="KW-0489">Methyltransferase</keyword>
<dbReference type="PANTHER" id="PTHR43667">
    <property type="entry name" value="CYCLOPROPANE-FATTY-ACYL-PHOSPHOLIPID SYNTHASE"/>
    <property type="match status" value="1"/>
</dbReference>
<name>A0A1W2DK30_9BACT</name>
<dbReference type="STRING" id="1121400.SAMN02746065_1188"/>
<dbReference type="Pfam" id="PF13649">
    <property type="entry name" value="Methyltransf_25"/>
    <property type="match status" value="1"/>
</dbReference>
<dbReference type="GO" id="GO:0008168">
    <property type="term" value="F:methyltransferase activity"/>
    <property type="evidence" value="ECO:0007669"/>
    <property type="project" value="UniProtKB-KW"/>
</dbReference>
<proteinExistence type="predicted"/>
<organism evidence="2 3">
    <name type="scientific">Desulfocicer vacuolatum DSM 3385</name>
    <dbReference type="NCBI Taxonomy" id="1121400"/>
    <lineage>
        <taxon>Bacteria</taxon>
        <taxon>Pseudomonadati</taxon>
        <taxon>Thermodesulfobacteriota</taxon>
        <taxon>Desulfobacteria</taxon>
        <taxon>Desulfobacterales</taxon>
        <taxon>Desulfobacteraceae</taxon>
        <taxon>Desulfocicer</taxon>
    </lineage>
</organism>
<accession>A0A1W2DK30</accession>
<dbReference type="InterPro" id="IPR041698">
    <property type="entry name" value="Methyltransf_25"/>
</dbReference>
<evidence type="ECO:0000313" key="3">
    <source>
        <dbReference type="Proteomes" id="UP000192418"/>
    </source>
</evidence>
<dbReference type="OrthoDB" id="9790700at2"/>
<dbReference type="Gene3D" id="3.40.50.150">
    <property type="entry name" value="Vaccinia Virus protein VP39"/>
    <property type="match status" value="1"/>
</dbReference>
<reference evidence="2 3" key="1">
    <citation type="submission" date="2017-04" db="EMBL/GenBank/DDBJ databases">
        <authorList>
            <person name="Afonso C.L."/>
            <person name="Miller P.J."/>
            <person name="Scott M.A."/>
            <person name="Spackman E."/>
            <person name="Goraichik I."/>
            <person name="Dimitrov K.M."/>
            <person name="Suarez D.L."/>
            <person name="Swayne D.E."/>
        </authorList>
    </citation>
    <scope>NUCLEOTIDE SEQUENCE [LARGE SCALE GENOMIC DNA]</scope>
    <source>
        <strain evidence="2 3">DSM 3385</strain>
    </source>
</reference>